<keyword evidence="1" id="KW-0175">Coiled coil</keyword>
<accession>A0AA93AJM6</accession>
<dbReference type="AlphaFoldDB" id="A0AA93AJM6"/>
<dbReference type="EMBL" id="QHJS02000061">
    <property type="protein sequence ID" value="RRO14573.1"/>
    <property type="molecule type" value="Genomic_DNA"/>
</dbReference>
<feature type="coiled-coil region" evidence="1">
    <location>
        <begin position="22"/>
        <end position="49"/>
    </location>
</feature>
<comment type="caution">
    <text evidence="2">The sequence shown here is derived from an EMBL/GenBank/DDBJ whole genome shotgun (WGS) entry which is preliminary data.</text>
</comment>
<reference evidence="2 3" key="1">
    <citation type="submission" date="2018-11" db="EMBL/GenBank/DDBJ databases">
        <title>Draft genome sequences of proposed Pectobacterium aquaticum sp. nov. isolated in France from fresh water.</title>
        <authorList>
            <person name="Pedron J."/>
            <person name="Barny M.A."/>
        </authorList>
    </citation>
    <scope>NUCLEOTIDE SEQUENCE [LARGE SCALE GENOMIC DNA]</scope>
    <source>
        <strain evidence="2 3">A127-S21-F16</strain>
    </source>
</reference>
<name>A0AA93AJM6_9GAMM</name>
<evidence type="ECO:0000313" key="3">
    <source>
        <dbReference type="Proteomes" id="UP000256540"/>
    </source>
</evidence>
<evidence type="ECO:0000313" key="2">
    <source>
        <dbReference type="EMBL" id="RRO14573.1"/>
    </source>
</evidence>
<organism evidence="2 3">
    <name type="scientific">Pectobacterium aquaticum</name>
    <dbReference type="NCBI Taxonomy" id="2204145"/>
    <lineage>
        <taxon>Bacteria</taxon>
        <taxon>Pseudomonadati</taxon>
        <taxon>Pseudomonadota</taxon>
        <taxon>Gammaproteobacteria</taxon>
        <taxon>Enterobacterales</taxon>
        <taxon>Pectobacteriaceae</taxon>
        <taxon>Pectobacterium</taxon>
    </lineage>
</organism>
<protein>
    <submittedName>
        <fullName evidence="2">Uncharacterized protein</fullName>
    </submittedName>
</protein>
<dbReference type="Proteomes" id="UP000256540">
    <property type="component" value="Unassembled WGS sequence"/>
</dbReference>
<proteinExistence type="predicted"/>
<evidence type="ECO:0000256" key="1">
    <source>
        <dbReference type="SAM" id="Coils"/>
    </source>
</evidence>
<gene>
    <name evidence="2" type="ORF">DMB84_017350</name>
</gene>
<sequence length="198" mass="22223">MSIFGFIDAMRADLKSGRKISIKNANAFLDDLEEYARKMSNEIADLKASSKQSSNCFIDLNKDSKHTPVFCRQYHSNGVHVGNIHYKVECFADKNYGSVSNVVDGIDDFISSRFIEEKTPSKDTYGCMRINTIDGRIVIKSDSIVAISEIKRKYDVTAVIHLNSGKEFDTGLSYEKVASVFLDYLGRERGTIKRPVGI</sequence>
<dbReference type="RefSeq" id="WP_116167056.1">
    <property type="nucleotide sequence ID" value="NZ_QHJS02000061.1"/>
</dbReference>